<protein>
    <submittedName>
        <fullName evidence="1">Uncharacterized protein</fullName>
    </submittedName>
</protein>
<accession>A0A1V9EH96</accession>
<organism evidence="1 2">
    <name type="scientific">Niastella yeongjuensis</name>
    <dbReference type="NCBI Taxonomy" id="354355"/>
    <lineage>
        <taxon>Bacteria</taxon>
        <taxon>Pseudomonadati</taxon>
        <taxon>Bacteroidota</taxon>
        <taxon>Chitinophagia</taxon>
        <taxon>Chitinophagales</taxon>
        <taxon>Chitinophagaceae</taxon>
        <taxon>Niastella</taxon>
    </lineage>
</organism>
<name>A0A1V9EH96_9BACT</name>
<keyword evidence="2" id="KW-1185">Reference proteome</keyword>
<dbReference type="EMBL" id="LVXG01000029">
    <property type="protein sequence ID" value="OQP45432.1"/>
    <property type="molecule type" value="Genomic_DNA"/>
</dbReference>
<evidence type="ECO:0000313" key="1">
    <source>
        <dbReference type="EMBL" id="OQP45432.1"/>
    </source>
</evidence>
<dbReference type="Proteomes" id="UP000192610">
    <property type="component" value="Unassembled WGS sequence"/>
</dbReference>
<dbReference type="RefSeq" id="WP_081202285.1">
    <property type="nucleotide sequence ID" value="NZ_FOCZ01000006.1"/>
</dbReference>
<gene>
    <name evidence="1" type="ORF">A4H97_32320</name>
</gene>
<reference evidence="2" key="1">
    <citation type="submission" date="2016-04" db="EMBL/GenBank/DDBJ databases">
        <authorList>
            <person name="Chen L."/>
            <person name="Zhuang W."/>
            <person name="Wang G."/>
        </authorList>
    </citation>
    <scope>NUCLEOTIDE SEQUENCE [LARGE SCALE GENOMIC DNA]</scope>
    <source>
        <strain evidence="2">17621</strain>
    </source>
</reference>
<proteinExistence type="predicted"/>
<dbReference type="OrthoDB" id="9976405at2"/>
<comment type="caution">
    <text evidence="1">The sequence shown here is derived from an EMBL/GenBank/DDBJ whole genome shotgun (WGS) entry which is preliminary data.</text>
</comment>
<dbReference type="STRING" id="354355.SAMN05660816_03434"/>
<evidence type="ECO:0000313" key="2">
    <source>
        <dbReference type="Proteomes" id="UP000192610"/>
    </source>
</evidence>
<dbReference type="AlphaFoldDB" id="A0A1V9EH96"/>
<sequence>MQKYRFTIEVPANTEAEAQAKLNLLLELGAFFKEFDPSHLTRSAIVYLLHYYANKYCSDPNSFIKK</sequence>